<comment type="caution">
    <text evidence="1">The sequence shown here is derived from an EMBL/GenBank/DDBJ whole genome shotgun (WGS) entry which is preliminary data.</text>
</comment>
<accession>A0ACC0YZG5</accession>
<name>A0ACC0YZG5_9ROSI</name>
<evidence type="ECO:0000313" key="2">
    <source>
        <dbReference type="Proteomes" id="UP001163603"/>
    </source>
</evidence>
<evidence type="ECO:0000313" key="1">
    <source>
        <dbReference type="EMBL" id="KAJ0043020.1"/>
    </source>
</evidence>
<sequence>MIMLCDVVYTVSVFSLWEDVNVVD</sequence>
<organism evidence="1 2">
    <name type="scientific">Pistacia integerrima</name>
    <dbReference type="NCBI Taxonomy" id="434235"/>
    <lineage>
        <taxon>Eukaryota</taxon>
        <taxon>Viridiplantae</taxon>
        <taxon>Streptophyta</taxon>
        <taxon>Embryophyta</taxon>
        <taxon>Tracheophyta</taxon>
        <taxon>Spermatophyta</taxon>
        <taxon>Magnoliopsida</taxon>
        <taxon>eudicotyledons</taxon>
        <taxon>Gunneridae</taxon>
        <taxon>Pentapetalae</taxon>
        <taxon>rosids</taxon>
        <taxon>malvids</taxon>
        <taxon>Sapindales</taxon>
        <taxon>Anacardiaceae</taxon>
        <taxon>Pistacia</taxon>
    </lineage>
</organism>
<proteinExistence type="predicted"/>
<dbReference type="Proteomes" id="UP001163603">
    <property type="component" value="Chromosome 4"/>
</dbReference>
<dbReference type="EMBL" id="CM047739">
    <property type="protein sequence ID" value="KAJ0043020.1"/>
    <property type="molecule type" value="Genomic_DNA"/>
</dbReference>
<protein>
    <submittedName>
        <fullName evidence="1">Uncharacterized protein</fullName>
    </submittedName>
</protein>
<keyword evidence="2" id="KW-1185">Reference proteome</keyword>
<reference evidence="2" key="1">
    <citation type="journal article" date="2023" name="G3 (Bethesda)">
        <title>Genome assembly and association tests identify interacting loci associated with vigor, precocity, and sex in interspecific pistachio rootstocks.</title>
        <authorList>
            <person name="Palmer W."/>
            <person name="Jacygrad E."/>
            <person name="Sagayaradj S."/>
            <person name="Cavanaugh K."/>
            <person name="Han R."/>
            <person name="Bertier L."/>
            <person name="Beede B."/>
            <person name="Kafkas S."/>
            <person name="Golino D."/>
            <person name="Preece J."/>
            <person name="Michelmore R."/>
        </authorList>
    </citation>
    <scope>NUCLEOTIDE SEQUENCE [LARGE SCALE GENOMIC DNA]</scope>
</reference>
<gene>
    <name evidence="1" type="ORF">Pint_19114</name>
</gene>